<accession>A0A5C1A6H6</accession>
<keyword evidence="6 11" id="KW-0406">Ion transport</keyword>
<evidence type="ECO:0000256" key="6">
    <source>
        <dbReference type="ARBA" id="ARBA00023065"/>
    </source>
</evidence>
<comment type="subcellular location">
    <subcellularLocation>
        <location evidence="1 11">Cell membrane</location>
        <topology evidence="1 11">Multi-pass membrane protein</topology>
    </subcellularLocation>
</comment>
<dbReference type="AlphaFoldDB" id="A0A5C1A6H6"/>
<dbReference type="InterPro" id="IPR003691">
    <property type="entry name" value="FluC"/>
</dbReference>
<evidence type="ECO:0000256" key="2">
    <source>
        <dbReference type="ARBA" id="ARBA00022475"/>
    </source>
</evidence>
<protein>
    <recommendedName>
        <fullName evidence="11">Fluoride-specific ion channel FluC</fullName>
    </recommendedName>
</protein>
<evidence type="ECO:0000256" key="9">
    <source>
        <dbReference type="ARBA" id="ARBA00035120"/>
    </source>
</evidence>
<dbReference type="KEGG" id="lrs:PX52LOC_00454"/>
<name>A0A5C1A6H6_9BACT</name>
<sequence length="121" mass="13441">MQTFLIVMLGGGLGANARFWLGVWFKDRGWTEFFPWHTFLINVLGSFVLGVVAMAYEHRPAWYHFLGVGICGGFTTFSTFSLETLVMMEKDRWLAATGYAVGSVLAGIFGAWFGMKLARGA</sequence>
<comment type="activity regulation">
    <text evidence="11">Na(+) is not transported, but it plays an essential structural role and its presence is essential for fluoride channel function.</text>
</comment>
<reference evidence="13" key="1">
    <citation type="submission" date="2019-08" db="EMBL/GenBank/DDBJ databases">
        <title>Limnoglobus roseus gen. nov., sp. nov., a novel freshwater planctomycete with a giant genome from the family Gemmataceae.</title>
        <authorList>
            <person name="Kulichevskaya I.S."/>
            <person name="Naumoff D.G."/>
            <person name="Miroshnikov K."/>
            <person name="Ivanova A."/>
            <person name="Philippov D.A."/>
            <person name="Hakobyan A."/>
            <person name="Rijpstra I.C."/>
            <person name="Sinninghe Damste J.S."/>
            <person name="Liesack W."/>
            <person name="Dedysh S.N."/>
        </authorList>
    </citation>
    <scope>NUCLEOTIDE SEQUENCE [LARGE SCALE GENOMIC DNA]</scope>
    <source>
        <strain evidence="13">PX52</strain>
    </source>
</reference>
<keyword evidence="7 11" id="KW-0472">Membrane</keyword>
<feature type="binding site" evidence="11">
    <location>
        <position position="75"/>
    </location>
    <ligand>
        <name>Na(+)</name>
        <dbReference type="ChEBI" id="CHEBI:29101"/>
        <note>structural</note>
    </ligand>
</feature>
<evidence type="ECO:0000256" key="8">
    <source>
        <dbReference type="ARBA" id="ARBA00023303"/>
    </source>
</evidence>
<feature type="transmembrane region" description="Helical" evidence="11">
    <location>
        <begin position="33"/>
        <end position="55"/>
    </location>
</feature>
<dbReference type="EMBL" id="CP042425">
    <property type="protein sequence ID" value="QEL13596.1"/>
    <property type="molecule type" value="Genomic_DNA"/>
</dbReference>
<keyword evidence="11" id="KW-0479">Metal-binding</keyword>
<keyword evidence="5 11" id="KW-1133">Transmembrane helix</keyword>
<dbReference type="GO" id="GO:0046872">
    <property type="term" value="F:metal ion binding"/>
    <property type="evidence" value="ECO:0007669"/>
    <property type="project" value="UniProtKB-KW"/>
</dbReference>
<keyword evidence="3" id="KW-0997">Cell inner membrane</keyword>
<dbReference type="HAMAP" id="MF_00454">
    <property type="entry name" value="FluC"/>
    <property type="match status" value="1"/>
</dbReference>
<evidence type="ECO:0000256" key="7">
    <source>
        <dbReference type="ARBA" id="ARBA00023136"/>
    </source>
</evidence>
<keyword evidence="11" id="KW-0813">Transport</keyword>
<dbReference type="GO" id="GO:0062054">
    <property type="term" value="F:fluoride channel activity"/>
    <property type="evidence" value="ECO:0007669"/>
    <property type="project" value="UniProtKB-UniRule"/>
</dbReference>
<feature type="transmembrane region" description="Helical" evidence="11">
    <location>
        <begin position="62"/>
        <end position="81"/>
    </location>
</feature>
<dbReference type="GO" id="GO:0005886">
    <property type="term" value="C:plasma membrane"/>
    <property type="evidence" value="ECO:0007669"/>
    <property type="project" value="UniProtKB-SubCell"/>
</dbReference>
<evidence type="ECO:0000313" key="13">
    <source>
        <dbReference type="Proteomes" id="UP000324974"/>
    </source>
</evidence>
<dbReference type="Pfam" id="PF02537">
    <property type="entry name" value="CRCB"/>
    <property type="match status" value="1"/>
</dbReference>
<keyword evidence="4 11" id="KW-0812">Transmembrane</keyword>
<organism evidence="12 13">
    <name type="scientific">Limnoglobus roseus</name>
    <dbReference type="NCBI Taxonomy" id="2598579"/>
    <lineage>
        <taxon>Bacteria</taxon>
        <taxon>Pseudomonadati</taxon>
        <taxon>Planctomycetota</taxon>
        <taxon>Planctomycetia</taxon>
        <taxon>Gemmatales</taxon>
        <taxon>Gemmataceae</taxon>
        <taxon>Limnoglobus</taxon>
    </lineage>
</organism>
<dbReference type="Proteomes" id="UP000324974">
    <property type="component" value="Chromosome"/>
</dbReference>
<evidence type="ECO:0000256" key="1">
    <source>
        <dbReference type="ARBA" id="ARBA00004651"/>
    </source>
</evidence>
<comment type="similarity">
    <text evidence="9 11">Belongs to the fluoride channel Fluc/FEX (TC 1.A.43) family.</text>
</comment>
<feature type="binding site" evidence="11">
    <location>
        <position position="72"/>
    </location>
    <ligand>
        <name>Na(+)</name>
        <dbReference type="ChEBI" id="CHEBI:29101"/>
        <note>structural</note>
    </ligand>
</feature>
<keyword evidence="2 11" id="KW-1003">Cell membrane</keyword>
<keyword evidence="13" id="KW-1185">Reference proteome</keyword>
<keyword evidence="8 11" id="KW-0407">Ion channel</keyword>
<gene>
    <name evidence="11" type="primary">fluC</name>
    <name evidence="11" type="synonym">crcB</name>
    <name evidence="12" type="ORF">PX52LOC_00454</name>
</gene>
<comment type="catalytic activity">
    <reaction evidence="10">
        <text>fluoride(in) = fluoride(out)</text>
        <dbReference type="Rhea" id="RHEA:76159"/>
        <dbReference type="ChEBI" id="CHEBI:17051"/>
    </reaction>
    <physiologicalReaction direction="left-to-right" evidence="10">
        <dbReference type="Rhea" id="RHEA:76160"/>
    </physiologicalReaction>
</comment>
<evidence type="ECO:0000256" key="5">
    <source>
        <dbReference type="ARBA" id="ARBA00022989"/>
    </source>
</evidence>
<evidence type="ECO:0000256" key="3">
    <source>
        <dbReference type="ARBA" id="ARBA00022519"/>
    </source>
</evidence>
<keyword evidence="11" id="KW-0915">Sodium</keyword>
<dbReference type="PANTHER" id="PTHR28259:SF1">
    <property type="entry name" value="FLUORIDE EXPORT PROTEIN 1-RELATED"/>
    <property type="match status" value="1"/>
</dbReference>
<evidence type="ECO:0000256" key="11">
    <source>
        <dbReference type="HAMAP-Rule" id="MF_00454"/>
    </source>
</evidence>
<evidence type="ECO:0000256" key="10">
    <source>
        <dbReference type="ARBA" id="ARBA00035585"/>
    </source>
</evidence>
<dbReference type="NCBIfam" id="TIGR00494">
    <property type="entry name" value="crcB"/>
    <property type="match status" value="1"/>
</dbReference>
<proteinExistence type="inferred from homology"/>
<evidence type="ECO:0000313" key="12">
    <source>
        <dbReference type="EMBL" id="QEL13596.1"/>
    </source>
</evidence>
<dbReference type="OrthoDB" id="9815830at2"/>
<dbReference type="RefSeq" id="WP_149115397.1">
    <property type="nucleotide sequence ID" value="NZ_CP042425.1"/>
</dbReference>
<feature type="transmembrane region" description="Helical" evidence="11">
    <location>
        <begin position="93"/>
        <end position="115"/>
    </location>
</feature>
<comment type="function">
    <text evidence="11">Fluoride-specific ion channel. Important for reducing fluoride concentration in the cell, thus reducing its toxicity.</text>
</comment>
<dbReference type="GO" id="GO:0140114">
    <property type="term" value="P:cellular detoxification of fluoride"/>
    <property type="evidence" value="ECO:0007669"/>
    <property type="project" value="UniProtKB-UniRule"/>
</dbReference>
<evidence type="ECO:0000256" key="4">
    <source>
        <dbReference type="ARBA" id="ARBA00022692"/>
    </source>
</evidence>
<dbReference type="PANTHER" id="PTHR28259">
    <property type="entry name" value="FLUORIDE EXPORT PROTEIN 1-RELATED"/>
    <property type="match status" value="1"/>
</dbReference>